<keyword evidence="2" id="KW-1185">Reference proteome</keyword>
<dbReference type="EMBL" id="QWDM01000167">
    <property type="protein sequence ID" value="RUT67582.1"/>
    <property type="molecule type" value="Genomic_DNA"/>
</dbReference>
<accession>A0A433ZZN7</accession>
<dbReference type="Proteomes" id="UP000288102">
    <property type="component" value="Unassembled WGS sequence"/>
</dbReference>
<feature type="non-terminal residue" evidence="1">
    <location>
        <position position="1"/>
    </location>
</feature>
<proteinExistence type="predicted"/>
<gene>
    <name evidence="1" type="ORF">D0817_25695</name>
</gene>
<evidence type="ECO:0000313" key="2">
    <source>
        <dbReference type="Proteomes" id="UP000288102"/>
    </source>
</evidence>
<protein>
    <submittedName>
        <fullName evidence="1">Rhs element Vgr protein</fullName>
    </submittedName>
</protein>
<comment type="caution">
    <text evidence="1">The sequence shown here is derived from an EMBL/GenBank/DDBJ whole genome shotgun (WGS) entry which is preliminary data.</text>
</comment>
<name>A0A433ZZN7_9FLAO</name>
<dbReference type="AlphaFoldDB" id="A0A433ZZN7"/>
<organism evidence="1 2">
    <name type="scientific">Flavobacterium cupreum</name>
    <dbReference type="NCBI Taxonomy" id="2133766"/>
    <lineage>
        <taxon>Bacteria</taxon>
        <taxon>Pseudomonadati</taxon>
        <taxon>Bacteroidota</taxon>
        <taxon>Flavobacteriia</taxon>
        <taxon>Flavobacteriales</taxon>
        <taxon>Flavobacteriaceae</taxon>
        <taxon>Flavobacterium</taxon>
    </lineage>
</organism>
<sequence>YNMEAQGDVLADYFMLKHLGTSVSMRQPRYAGSLPLYEQVLAGFLANPASVANLPRDWGRCMLYRKRG</sequence>
<evidence type="ECO:0000313" key="1">
    <source>
        <dbReference type="EMBL" id="RUT67582.1"/>
    </source>
</evidence>
<reference evidence="2" key="1">
    <citation type="journal article" date="2019" name="Syst. Appl. Microbiol.">
        <title>Flavobacterium circumlabens sp. nov. and Flavobacterium cupreum sp. nov., two psychrotrophic species isolated from Antarctic environmental samples.</title>
        <authorList>
            <person name="Kralova S."/>
            <person name="Busse H.-J."/>
            <person name="Svec P."/>
            <person name="Maslanova I."/>
            <person name="Stankova E."/>
            <person name="Bartak M."/>
            <person name="Sedlacek I."/>
        </authorList>
    </citation>
    <scope>NUCLEOTIDE SEQUENCE [LARGE SCALE GENOMIC DNA]</scope>
    <source>
        <strain evidence="2">CCM 8825</strain>
    </source>
</reference>